<proteinExistence type="predicted"/>
<evidence type="ECO:0000313" key="2">
    <source>
        <dbReference type="Proteomes" id="UP000411588"/>
    </source>
</evidence>
<sequence>MLVVVPLSLLILIFLLVINMISESSLEDNTCMSEEEC</sequence>
<dbReference type="EMBL" id="CAADAN010000019">
    <property type="protein sequence ID" value="VFD35914.1"/>
    <property type="molecule type" value="Genomic_DNA"/>
</dbReference>
<protein>
    <submittedName>
        <fullName evidence="1">Uncharacterized protein</fullName>
    </submittedName>
</protein>
<evidence type="ECO:0000313" key="1">
    <source>
        <dbReference type="EMBL" id="VFD35914.1"/>
    </source>
</evidence>
<comment type="caution">
    <text evidence="1">The sequence shown here is derived from an EMBL/GenBank/DDBJ whole genome shotgun (WGS) entry which is preliminary data.</text>
</comment>
<reference evidence="1 2" key="1">
    <citation type="submission" date="2019-02" db="EMBL/GenBank/DDBJ databases">
        <authorList>
            <consortium name="Pathogen Informatics"/>
        </authorList>
    </citation>
    <scope>NUCLEOTIDE SEQUENCE [LARGE SCALE GENOMIC DNA]</scope>
    <source>
        <strain evidence="2">clo34</strain>
    </source>
</reference>
<gene>
    <name evidence="1" type="ORF">SAMEA1402399_03766</name>
</gene>
<accession>A0AB74QIK7</accession>
<name>A0AB74QIK7_CLODI</name>
<organism evidence="1 2">
    <name type="scientific">Clostridioides difficile</name>
    <name type="common">Peptoclostridium difficile</name>
    <dbReference type="NCBI Taxonomy" id="1496"/>
    <lineage>
        <taxon>Bacteria</taxon>
        <taxon>Bacillati</taxon>
        <taxon>Bacillota</taxon>
        <taxon>Clostridia</taxon>
        <taxon>Peptostreptococcales</taxon>
        <taxon>Peptostreptococcaceae</taxon>
        <taxon>Clostridioides</taxon>
    </lineage>
</organism>
<dbReference type="Proteomes" id="UP000411588">
    <property type="component" value="Unassembled WGS sequence"/>
</dbReference>
<dbReference type="AlphaFoldDB" id="A0AB74QIK7"/>